<evidence type="ECO:0000256" key="2">
    <source>
        <dbReference type="ARBA" id="ARBA00005028"/>
    </source>
</evidence>
<name>A0A5B3H5D9_9BACT</name>
<dbReference type="PROSITE" id="PS51257">
    <property type="entry name" value="PROKAR_LIPOPROTEIN"/>
    <property type="match status" value="1"/>
</dbReference>
<evidence type="ECO:0000256" key="9">
    <source>
        <dbReference type="PIRSR" id="PIRSR005096-1"/>
    </source>
</evidence>
<dbReference type="InterPro" id="IPR008183">
    <property type="entry name" value="Aldose_1/G6P_1-epimerase"/>
</dbReference>
<dbReference type="Gene3D" id="2.70.98.10">
    <property type="match status" value="1"/>
</dbReference>
<comment type="pathway">
    <text evidence="2 8">Carbohydrate metabolism; hexose metabolism.</text>
</comment>
<dbReference type="InterPro" id="IPR015443">
    <property type="entry name" value="Aldose_1-epimerase"/>
</dbReference>
<keyword evidence="7 8" id="KW-0119">Carbohydrate metabolism</keyword>
<dbReference type="InterPro" id="IPR047215">
    <property type="entry name" value="Galactose_mutarotase-like"/>
</dbReference>
<evidence type="ECO:0000256" key="6">
    <source>
        <dbReference type="ARBA" id="ARBA00023235"/>
    </source>
</evidence>
<dbReference type="InterPro" id="IPR014718">
    <property type="entry name" value="GH-type_carb-bd"/>
</dbReference>
<dbReference type="Pfam" id="PF01263">
    <property type="entry name" value="Aldose_epim"/>
    <property type="match status" value="1"/>
</dbReference>
<dbReference type="CDD" id="cd09019">
    <property type="entry name" value="galactose_mutarotase_like"/>
    <property type="match status" value="1"/>
</dbReference>
<keyword evidence="12" id="KW-0732">Signal</keyword>
<feature type="chain" id="PRO_5024411288" description="Aldose 1-epimerase" evidence="12">
    <location>
        <begin position="21"/>
        <end position="374"/>
    </location>
</feature>
<accession>A0A5B3H5D9</accession>
<dbReference type="GO" id="GO:0033499">
    <property type="term" value="P:galactose catabolic process via UDP-galactose, Leloir pathway"/>
    <property type="evidence" value="ECO:0007669"/>
    <property type="project" value="TreeGrafter"/>
</dbReference>
<keyword evidence="6 8" id="KW-0413">Isomerase</keyword>
<dbReference type="SUPFAM" id="SSF74650">
    <property type="entry name" value="Galactose mutarotase-like"/>
    <property type="match status" value="1"/>
</dbReference>
<evidence type="ECO:0000256" key="1">
    <source>
        <dbReference type="ARBA" id="ARBA00001913"/>
    </source>
</evidence>
<comment type="catalytic activity">
    <reaction evidence="8">
        <text>alpha-D-glucose = beta-D-glucose</text>
        <dbReference type="Rhea" id="RHEA:10264"/>
        <dbReference type="ChEBI" id="CHEBI:15903"/>
        <dbReference type="ChEBI" id="CHEBI:17925"/>
        <dbReference type="EC" id="5.1.3.3"/>
    </reaction>
</comment>
<dbReference type="RefSeq" id="WP_055201625.1">
    <property type="nucleotide sequence ID" value="NZ_JADCKD010000001.1"/>
</dbReference>
<dbReference type="EMBL" id="VVXH01000001">
    <property type="protein sequence ID" value="KAA2381181.1"/>
    <property type="molecule type" value="Genomic_DNA"/>
</dbReference>
<evidence type="ECO:0000256" key="12">
    <source>
        <dbReference type="SAM" id="SignalP"/>
    </source>
</evidence>
<proteinExistence type="inferred from homology"/>
<protein>
    <recommendedName>
        <fullName evidence="8">Aldose 1-epimerase</fullName>
        <ecNumber evidence="8">5.1.3.3</ecNumber>
    </recommendedName>
</protein>
<dbReference type="EC" id="5.1.3.3" evidence="8"/>
<comment type="cofactor">
    <cofactor evidence="1">
        <name>Ca(2+)</name>
        <dbReference type="ChEBI" id="CHEBI:29108"/>
    </cofactor>
</comment>
<sequence>MKKSLILLGMSLLAACGVQKTELPLLPEEAFQTTVDGKPVALYTLHAGDITMQVTNYGARVVSLWTPDREGRYEDIVLGYENIGRYIDNTGERFLGAVVGPYANRIAKGRFTLDGAEYTLPLNNNGQTLHGGLKGVDRVVWDVVSATDDKLVLHYLHPDGQDGFPGNLDIEMTYSLTPDNEFRVDYKATTDKPTVANFSHHPFFNLKGEGNGTVLDNVLTINASHTTPVDSVLIPTGQIAPVEGTPFDFREPHAIGERIGADNQQLRNGGGYDHNWVIDRKTPSGIEQAATVWEPASGRTIEVLSDQPGLQVYSGNFFDGTSIGKYGKPQRYRESLALETQKFPDSPNHDNFPSTVLRPGETYTQVCIYKFGVK</sequence>
<dbReference type="PANTHER" id="PTHR10091">
    <property type="entry name" value="ALDOSE-1-EPIMERASE"/>
    <property type="match status" value="1"/>
</dbReference>
<feature type="binding site" evidence="10">
    <location>
        <position position="273"/>
    </location>
    <ligand>
        <name>beta-D-galactose</name>
        <dbReference type="ChEBI" id="CHEBI:27667"/>
    </ligand>
</feature>
<organism evidence="13 14">
    <name type="scientific">Alistipes onderdonkii</name>
    <dbReference type="NCBI Taxonomy" id="328813"/>
    <lineage>
        <taxon>Bacteria</taxon>
        <taxon>Pseudomonadati</taxon>
        <taxon>Bacteroidota</taxon>
        <taxon>Bacteroidia</taxon>
        <taxon>Bacteroidales</taxon>
        <taxon>Rikenellaceae</taxon>
        <taxon>Alistipes</taxon>
    </lineage>
</organism>
<dbReference type="GO" id="GO:0030246">
    <property type="term" value="F:carbohydrate binding"/>
    <property type="evidence" value="ECO:0007669"/>
    <property type="project" value="InterPro"/>
</dbReference>
<comment type="caution">
    <text evidence="13">The sequence shown here is derived from an EMBL/GenBank/DDBJ whole genome shotgun (WGS) entry which is preliminary data.</text>
</comment>
<dbReference type="Proteomes" id="UP000322940">
    <property type="component" value="Unassembled WGS sequence"/>
</dbReference>
<gene>
    <name evidence="13" type="ORF">F2Y10_01480</name>
</gene>
<dbReference type="InterPro" id="IPR011013">
    <property type="entry name" value="Gal_mutarotase_sf_dom"/>
</dbReference>
<evidence type="ECO:0000256" key="3">
    <source>
        <dbReference type="ARBA" id="ARBA00006206"/>
    </source>
</evidence>
<evidence type="ECO:0000313" key="14">
    <source>
        <dbReference type="Proteomes" id="UP000322940"/>
    </source>
</evidence>
<comment type="similarity">
    <text evidence="3 8">Belongs to the aldose epimerase family.</text>
</comment>
<dbReference type="GO" id="GO:0004034">
    <property type="term" value="F:aldose 1-epimerase activity"/>
    <property type="evidence" value="ECO:0007669"/>
    <property type="project" value="UniProtKB-EC"/>
</dbReference>
<evidence type="ECO:0000256" key="4">
    <source>
        <dbReference type="ARBA" id="ARBA00011245"/>
    </source>
</evidence>
<dbReference type="UniPathway" id="UPA00242"/>
<evidence type="ECO:0000256" key="10">
    <source>
        <dbReference type="PIRSR" id="PIRSR005096-2"/>
    </source>
</evidence>
<reference evidence="13 14" key="1">
    <citation type="journal article" date="2019" name="Nat. Med.">
        <title>A library of human gut bacterial isolates paired with longitudinal multiomics data enables mechanistic microbiome research.</title>
        <authorList>
            <person name="Poyet M."/>
            <person name="Groussin M."/>
            <person name="Gibbons S.M."/>
            <person name="Avila-Pacheco J."/>
            <person name="Jiang X."/>
            <person name="Kearney S.M."/>
            <person name="Perrotta A.R."/>
            <person name="Berdy B."/>
            <person name="Zhao S."/>
            <person name="Lieberman T.D."/>
            <person name="Swanson P.K."/>
            <person name="Smith M."/>
            <person name="Roesemann S."/>
            <person name="Alexander J.E."/>
            <person name="Rich S.A."/>
            <person name="Livny J."/>
            <person name="Vlamakis H."/>
            <person name="Clish C."/>
            <person name="Bullock K."/>
            <person name="Deik A."/>
            <person name="Scott J."/>
            <person name="Pierce K.A."/>
            <person name="Xavier R.J."/>
            <person name="Alm E.J."/>
        </authorList>
    </citation>
    <scope>NUCLEOTIDE SEQUENCE [LARGE SCALE GENOMIC DNA]</scope>
    <source>
        <strain evidence="13 14">BIOML-A266</strain>
    </source>
</reference>
<feature type="signal peptide" evidence="12">
    <location>
        <begin position="1"/>
        <end position="20"/>
    </location>
</feature>
<dbReference type="GO" id="GO:0006006">
    <property type="term" value="P:glucose metabolic process"/>
    <property type="evidence" value="ECO:0007669"/>
    <property type="project" value="TreeGrafter"/>
</dbReference>
<evidence type="ECO:0000256" key="8">
    <source>
        <dbReference type="PIRNR" id="PIRNR005096"/>
    </source>
</evidence>
<evidence type="ECO:0000256" key="7">
    <source>
        <dbReference type="ARBA" id="ARBA00023277"/>
    </source>
</evidence>
<dbReference type="NCBIfam" id="NF008277">
    <property type="entry name" value="PRK11055.1"/>
    <property type="match status" value="1"/>
</dbReference>
<evidence type="ECO:0000256" key="5">
    <source>
        <dbReference type="ARBA" id="ARBA00022837"/>
    </source>
</evidence>
<evidence type="ECO:0000313" key="13">
    <source>
        <dbReference type="EMBL" id="KAA2381181.1"/>
    </source>
</evidence>
<keyword evidence="5" id="KW-0106">Calcium</keyword>
<evidence type="ECO:0000256" key="11">
    <source>
        <dbReference type="PIRSR" id="PIRSR005096-3"/>
    </source>
</evidence>
<dbReference type="AlphaFoldDB" id="A0A5B3H5D9"/>
<dbReference type="PIRSF" id="PIRSF005096">
    <property type="entry name" value="GALM"/>
    <property type="match status" value="1"/>
</dbReference>
<dbReference type="PANTHER" id="PTHR10091:SF0">
    <property type="entry name" value="GALACTOSE MUTAROTASE"/>
    <property type="match status" value="1"/>
</dbReference>
<feature type="active site" description="Proton donor" evidence="9">
    <location>
        <position position="201"/>
    </location>
</feature>
<feature type="active site" description="Proton acceptor" evidence="9">
    <location>
        <position position="339"/>
    </location>
</feature>
<comment type="subunit">
    <text evidence="4">Monomer.</text>
</comment>
<feature type="binding site" evidence="11">
    <location>
        <begin position="104"/>
        <end position="105"/>
    </location>
    <ligand>
        <name>beta-D-galactose</name>
        <dbReference type="ChEBI" id="CHEBI:27667"/>
    </ligand>
</feature>